<evidence type="ECO:0000313" key="1">
    <source>
        <dbReference type="EMBL" id="KAJ8004683.1"/>
    </source>
</evidence>
<keyword evidence="2" id="KW-1185">Reference proteome</keyword>
<proteinExistence type="predicted"/>
<evidence type="ECO:0000313" key="2">
    <source>
        <dbReference type="Proteomes" id="UP001157502"/>
    </source>
</evidence>
<protein>
    <submittedName>
        <fullName evidence="1">Uncharacterized protein</fullName>
    </submittedName>
</protein>
<feature type="non-terminal residue" evidence="1">
    <location>
        <position position="1"/>
    </location>
</feature>
<name>A0ACC2GM37_DALPE</name>
<sequence length="77" mass="8470">RGRELHLDRASELPGLNGSYSCPCPKSSWLYCRLSRCLMNPSAASITSPLPAEEITALLTCCRRNVSPIKHRPQGMA</sequence>
<accession>A0ACC2GM37</accession>
<dbReference type="EMBL" id="CM055738">
    <property type="protein sequence ID" value="KAJ8004683.1"/>
    <property type="molecule type" value="Genomic_DNA"/>
</dbReference>
<organism evidence="1 2">
    <name type="scientific">Dallia pectoralis</name>
    <name type="common">Alaska blackfish</name>
    <dbReference type="NCBI Taxonomy" id="75939"/>
    <lineage>
        <taxon>Eukaryota</taxon>
        <taxon>Metazoa</taxon>
        <taxon>Chordata</taxon>
        <taxon>Craniata</taxon>
        <taxon>Vertebrata</taxon>
        <taxon>Euteleostomi</taxon>
        <taxon>Actinopterygii</taxon>
        <taxon>Neopterygii</taxon>
        <taxon>Teleostei</taxon>
        <taxon>Protacanthopterygii</taxon>
        <taxon>Esociformes</taxon>
        <taxon>Umbridae</taxon>
        <taxon>Dallia</taxon>
    </lineage>
</organism>
<reference evidence="1" key="1">
    <citation type="submission" date="2021-05" db="EMBL/GenBank/DDBJ databases">
        <authorList>
            <person name="Pan Q."/>
            <person name="Jouanno E."/>
            <person name="Zahm M."/>
            <person name="Klopp C."/>
            <person name="Cabau C."/>
            <person name="Louis A."/>
            <person name="Berthelot C."/>
            <person name="Parey E."/>
            <person name="Roest Crollius H."/>
            <person name="Montfort J."/>
            <person name="Robinson-Rechavi M."/>
            <person name="Bouchez O."/>
            <person name="Lampietro C."/>
            <person name="Lopez Roques C."/>
            <person name="Donnadieu C."/>
            <person name="Postlethwait J."/>
            <person name="Bobe J."/>
            <person name="Dillon D."/>
            <person name="Chandos A."/>
            <person name="von Hippel F."/>
            <person name="Guiguen Y."/>
        </authorList>
    </citation>
    <scope>NUCLEOTIDE SEQUENCE</scope>
    <source>
        <strain evidence="1">YG-Jan2019</strain>
    </source>
</reference>
<comment type="caution">
    <text evidence="1">The sequence shown here is derived from an EMBL/GenBank/DDBJ whole genome shotgun (WGS) entry which is preliminary data.</text>
</comment>
<gene>
    <name evidence="1" type="ORF">DPEC_G00138860</name>
</gene>
<dbReference type="Proteomes" id="UP001157502">
    <property type="component" value="Chromosome 11"/>
</dbReference>